<reference evidence="7 8" key="1">
    <citation type="submission" date="2022-10" db="EMBL/GenBank/DDBJ databases">
        <title>The complete genomes of actinobacterial strains from the NBC collection.</title>
        <authorList>
            <person name="Joergensen T.S."/>
            <person name="Alvarez Arevalo M."/>
            <person name="Sterndorff E.B."/>
            <person name="Faurdal D."/>
            <person name="Vuksanovic O."/>
            <person name="Mourched A.-S."/>
            <person name="Charusanti P."/>
            <person name="Shaw S."/>
            <person name="Blin K."/>
            <person name="Weber T."/>
        </authorList>
    </citation>
    <scope>NUCLEOTIDE SEQUENCE [LARGE SCALE GENOMIC DNA]</scope>
    <source>
        <strain evidence="7 8">NBC 01752</strain>
    </source>
</reference>
<dbReference type="RefSeq" id="WP_326757383.1">
    <property type="nucleotide sequence ID" value="NZ_CP109135.1"/>
</dbReference>
<evidence type="ECO:0000313" key="8">
    <source>
        <dbReference type="Proteomes" id="UP001340816"/>
    </source>
</evidence>
<keyword evidence="4 5" id="KW-0418">Kinase</keyword>
<gene>
    <name evidence="7" type="ORF">OHB35_00380</name>
</gene>
<comment type="subcellular location">
    <subcellularLocation>
        <location evidence="6">Cytoplasm</location>
    </subcellularLocation>
</comment>
<evidence type="ECO:0000256" key="3">
    <source>
        <dbReference type="ARBA" id="ARBA00022741"/>
    </source>
</evidence>
<protein>
    <recommendedName>
        <fullName evidence="6">Adenylate kinase</fullName>
        <ecNumber evidence="6">2.7.4.3</ecNumber>
    </recommendedName>
</protein>
<dbReference type="InterPro" id="IPR000850">
    <property type="entry name" value="Adenylat/UMP-CMP_kin"/>
</dbReference>
<dbReference type="Pfam" id="PF00406">
    <property type="entry name" value="ADK"/>
    <property type="match status" value="1"/>
</dbReference>
<keyword evidence="3 6" id="KW-0547">Nucleotide-binding</keyword>
<dbReference type="EC" id="2.7.4.3" evidence="6"/>
<dbReference type="SUPFAM" id="SSF52540">
    <property type="entry name" value="P-loop containing nucleoside triphosphate hydrolases"/>
    <property type="match status" value="1"/>
</dbReference>
<keyword evidence="2" id="KW-0545">Nucleotide biosynthesis</keyword>
<comment type="subunit">
    <text evidence="6">Monomer.</text>
</comment>
<evidence type="ECO:0000313" key="7">
    <source>
        <dbReference type="EMBL" id="WSD11799.1"/>
    </source>
</evidence>
<comment type="catalytic activity">
    <reaction evidence="6">
        <text>AMP + ATP = 2 ADP</text>
        <dbReference type="Rhea" id="RHEA:12973"/>
        <dbReference type="ChEBI" id="CHEBI:30616"/>
        <dbReference type="ChEBI" id="CHEBI:456215"/>
        <dbReference type="ChEBI" id="CHEBI:456216"/>
        <dbReference type="EC" id="2.7.4.3"/>
    </reaction>
</comment>
<dbReference type="Gene3D" id="3.40.50.300">
    <property type="entry name" value="P-loop containing nucleotide triphosphate hydrolases"/>
    <property type="match status" value="1"/>
</dbReference>
<accession>A0ABZ1H0L6</accession>
<organism evidence="7 8">
    <name type="scientific">Streptomyces phaeochromogenes</name>
    <dbReference type="NCBI Taxonomy" id="1923"/>
    <lineage>
        <taxon>Bacteria</taxon>
        <taxon>Bacillati</taxon>
        <taxon>Actinomycetota</taxon>
        <taxon>Actinomycetes</taxon>
        <taxon>Kitasatosporales</taxon>
        <taxon>Streptomycetaceae</taxon>
        <taxon>Streptomyces</taxon>
        <taxon>Streptomyces phaeochromogenes group</taxon>
    </lineage>
</organism>
<evidence type="ECO:0000256" key="2">
    <source>
        <dbReference type="ARBA" id="ARBA00022727"/>
    </source>
</evidence>
<name>A0ABZ1H0L6_STRPH</name>
<keyword evidence="6" id="KW-0067">ATP-binding</keyword>
<dbReference type="InterPro" id="IPR027417">
    <property type="entry name" value="P-loop_NTPase"/>
</dbReference>
<proteinExistence type="inferred from homology"/>
<keyword evidence="1 5" id="KW-0808">Transferase</keyword>
<evidence type="ECO:0000256" key="4">
    <source>
        <dbReference type="ARBA" id="ARBA00022777"/>
    </source>
</evidence>
<evidence type="ECO:0000256" key="5">
    <source>
        <dbReference type="RuleBase" id="RU003330"/>
    </source>
</evidence>
<evidence type="ECO:0000256" key="1">
    <source>
        <dbReference type="ARBA" id="ARBA00022679"/>
    </source>
</evidence>
<evidence type="ECO:0000256" key="6">
    <source>
        <dbReference type="RuleBase" id="RU003331"/>
    </source>
</evidence>
<dbReference type="EMBL" id="CP109135">
    <property type="protein sequence ID" value="WSD11799.1"/>
    <property type="molecule type" value="Genomic_DNA"/>
</dbReference>
<dbReference type="Proteomes" id="UP001340816">
    <property type="component" value="Chromosome"/>
</dbReference>
<comment type="similarity">
    <text evidence="5">Belongs to the adenylate kinase family.</text>
</comment>
<keyword evidence="8" id="KW-1185">Reference proteome</keyword>
<sequence>MDVVALLGPPGSGKSTVAAALTATRRDLRTFRLREFAQQQARTDRAVAMAMVNNRDSLGWLPDSLATGLARRALEGHVCHGGVLLMESYPGVPLQAACLLDDMKRLGCTGGVIELTAPEPVLLDRIERRLVCSVCDPQRRRPAQLDPEKPGTCASCGAALEQRSNDARRVAERRLARYRQYAPRTRTLWQSNGLDWCTVDADQDESCVVTTALSVFRALVRIPTSISTKGHA</sequence>
<dbReference type="GO" id="GO:0016301">
    <property type="term" value="F:kinase activity"/>
    <property type="evidence" value="ECO:0007669"/>
    <property type="project" value="UniProtKB-KW"/>
</dbReference>
<dbReference type="PRINTS" id="PR00094">
    <property type="entry name" value="ADENYLTKNASE"/>
</dbReference>